<organism evidence="2 3">
    <name type="scientific">Pseudomonas fluorescens</name>
    <dbReference type="NCBI Taxonomy" id="294"/>
    <lineage>
        <taxon>Bacteria</taxon>
        <taxon>Pseudomonadati</taxon>
        <taxon>Pseudomonadota</taxon>
        <taxon>Gammaproteobacteria</taxon>
        <taxon>Pseudomonadales</taxon>
        <taxon>Pseudomonadaceae</taxon>
        <taxon>Pseudomonas</taxon>
    </lineage>
</organism>
<gene>
    <name evidence="2" type="ORF">PS880_02157</name>
</gene>
<reference evidence="2 3" key="1">
    <citation type="submission" date="2019-09" db="EMBL/GenBank/DDBJ databases">
        <authorList>
            <person name="Chandra G."/>
            <person name="Truman W A."/>
        </authorList>
    </citation>
    <scope>NUCLEOTIDE SEQUENCE [LARGE SCALE GENOMIC DNA]</scope>
    <source>
        <strain evidence="2">PS880</strain>
    </source>
</reference>
<evidence type="ECO:0000313" key="2">
    <source>
        <dbReference type="EMBL" id="VVO88061.1"/>
    </source>
</evidence>
<evidence type="ECO:0000256" key="1">
    <source>
        <dbReference type="SAM" id="MobiDB-lite"/>
    </source>
</evidence>
<dbReference type="EMBL" id="CABVIH010000009">
    <property type="protein sequence ID" value="VVO88061.1"/>
    <property type="molecule type" value="Genomic_DNA"/>
</dbReference>
<accession>A0A5E7JEZ3</accession>
<dbReference type="RefSeq" id="WP_150779702.1">
    <property type="nucleotide sequence ID" value="NZ_CABVIH010000009.1"/>
</dbReference>
<protein>
    <submittedName>
        <fullName evidence="2">Uncharacterized protein</fullName>
    </submittedName>
</protein>
<evidence type="ECO:0000313" key="3">
    <source>
        <dbReference type="Proteomes" id="UP000375525"/>
    </source>
</evidence>
<sequence length="1022" mass="113483">MATRRPTRGSINADARTPGSMPADVQTPHPDTPSRINLDPVTGIVRTQLPEISRVPENSEPHGTGTSSITVSEINPSTGFSFESATASAARPLKDYRIPESAKLSPADIKGDGLRKFKGFQYADIAGVGIVQVGKDPETGLYRATTSRELRPSGPVLIRDPVSKLWRLRTEAESASKASTDPRYAYRRAIEGEQPYTWDERTLINRLGAQARGLEEACADILAVSRVDVNAVRRMYANHERIIPMLQDTVARFRIDREIGRFIDTIKSAHAPDYLQADLQFQFALLNDVWPGKAMALLDADGKLLKGLGPADATPVPLSRDQFIDGDLLKTLLSHLNEAETKTLLNIAPSELLSTPEANARRLRSQLAQRAEQRKAYLFDQRYRSADRATTPEAIVVQDKLEGLPGVVVRELVDIATPAELQEIRLGLLPRRLENLGRWALQDVRISRAYEGLYLESVDTTDTFRLALHSLENLGAWGHEVRLDIHLHRYGGKLLHTFGKADAATHLTFVEGENGTYQAYDDAGNAMHSASAPYNSLLHTLPDQARKWFNLEEGDTKSLKAILRTNALKPYQLREVLPNLPALQWTAFDPNFMRLRAGLPTSDGEVAQLRAIAVKYAELDQLSFDEAIPTFEKYNYRRGLKWLHERLPDQCFLLLQNALYKANGESYEANLMVIQSIEVLPELQSLMLPEQFSSLTRRLFTDDALVPLTETERNLAANARNLRQTGRINEYESMQRAVRENGMAPSEALVELREVLPEKVIAQQAPVEVSASVMADLQMAQRAIYRAKELLPLSGNQLPSIWEKGGSAISKIKGLRELNLETGGFTAKMTIAEAARKAIEIMGGNCSENSKVTFSILANQPRTSKVHIVKATAFDHQFVVIGDDLSMPAQLVVADSWPEFPAAHLANNSHFGFELPPILTLEPGPAIADYAFINEALPGPAAMPEVSEGNTFRQIKMDKLYKSGYAQFVSLSWVGTTYYAEPGAVPVSFEKLPVHTVNKRFGAYNHYLDAFKEFQSSAQVTE</sequence>
<proteinExistence type="predicted"/>
<name>A0A5E7JEZ3_PSEFL</name>
<dbReference type="Proteomes" id="UP000375525">
    <property type="component" value="Unassembled WGS sequence"/>
</dbReference>
<dbReference type="AlphaFoldDB" id="A0A5E7JEZ3"/>
<feature type="region of interest" description="Disordered" evidence="1">
    <location>
        <begin position="1"/>
        <end position="40"/>
    </location>
</feature>
<dbReference type="OrthoDB" id="6517297at2"/>